<protein>
    <submittedName>
        <fullName evidence="3">Membrane protein</fullName>
    </submittedName>
</protein>
<keyword evidence="1" id="KW-0812">Transmembrane</keyword>
<reference evidence="3 5" key="2">
    <citation type="submission" date="2023-07" db="EMBL/GenBank/DDBJ databases">
        <title>Sequencing the genomes of 1000 actinobacteria strains.</title>
        <authorList>
            <person name="Klenk H.-P."/>
        </authorList>
    </citation>
    <scope>NUCLEOTIDE SEQUENCE [LARGE SCALE GENOMIC DNA]</scope>
    <source>
        <strain evidence="3 5">DSM 44724</strain>
    </source>
</reference>
<dbReference type="Proteomes" id="UP001145799">
    <property type="component" value="Unassembled WGS sequence"/>
</dbReference>
<feature type="transmembrane region" description="Helical" evidence="1">
    <location>
        <begin position="15"/>
        <end position="37"/>
    </location>
</feature>
<reference evidence="2" key="1">
    <citation type="submission" date="2022-12" db="EMBL/GenBank/DDBJ databases">
        <title>Gycomyces niveus sp.nov., a novel actinomycete isolated from soil in Shouguang.</title>
        <authorList>
            <person name="Yang X."/>
        </authorList>
    </citation>
    <scope>NUCLEOTIDE SEQUENCE</scope>
    <source>
        <strain evidence="2">DSM 44724</strain>
    </source>
</reference>
<evidence type="ECO:0000313" key="5">
    <source>
        <dbReference type="Proteomes" id="UP001183604"/>
    </source>
</evidence>
<dbReference type="EMBL" id="JAPZVQ010000020">
    <property type="protein sequence ID" value="MDA1387847.1"/>
    <property type="molecule type" value="Genomic_DNA"/>
</dbReference>
<proteinExistence type="predicted"/>
<evidence type="ECO:0000313" key="3">
    <source>
        <dbReference type="EMBL" id="MDR7336515.1"/>
    </source>
</evidence>
<keyword evidence="5" id="KW-1185">Reference proteome</keyword>
<dbReference type="RefSeq" id="WP_270124341.1">
    <property type="nucleotide sequence ID" value="NZ_BAAAOM010000002.1"/>
</dbReference>
<accession>A0A9X3PRB3</accession>
<evidence type="ECO:0000313" key="4">
    <source>
        <dbReference type="Proteomes" id="UP001145799"/>
    </source>
</evidence>
<comment type="caution">
    <text evidence="2">The sequence shown here is derived from an EMBL/GenBank/DDBJ whole genome shotgun (WGS) entry which is preliminary data.</text>
</comment>
<dbReference type="EMBL" id="JAVDYD010000001">
    <property type="protein sequence ID" value="MDR7336515.1"/>
    <property type="molecule type" value="Genomic_DNA"/>
</dbReference>
<name>A0A9X3PRB3_9ACTN</name>
<dbReference type="AlphaFoldDB" id="A0A9X3PRB3"/>
<evidence type="ECO:0000313" key="2">
    <source>
        <dbReference type="EMBL" id="MDA1387847.1"/>
    </source>
</evidence>
<gene>
    <name evidence="3" type="ORF">J2S69_000234</name>
    <name evidence="2" type="ORF">O2L01_22835</name>
</gene>
<dbReference type="Proteomes" id="UP001183604">
    <property type="component" value="Unassembled WGS sequence"/>
</dbReference>
<evidence type="ECO:0000256" key="1">
    <source>
        <dbReference type="SAM" id="Phobius"/>
    </source>
</evidence>
<keyword evidence="1" id="KW-1133">Transmembrane helix</keyword>
<organism evidence="2 4">
    <name type="scientific">Glycomyces lechevalierae</name>
    <dbReference type="NCBI Taxonomy" id="256034"/>
    <lineage>
        <taxon>Bacteria</taxon>
        <taxon>Bacillati</taxon>
        <taxon>Actinomycetota</taxon>
        <taxon>Actinomycetes</taxon>
        <taxon>Glycomycetales</taxon>
        <taxon>Glycomycetaceae</taxon>
        <taxon>Glycomyces</taxon>
    </lineage>
</organism>
<keyword evidence="1" id="KW-0472">Membrane</keyword>
<sequence>MMNRWGDQYMSGAGWWMMGLMVLFWAAVIVLLVWAVLRISRAIESRPAEGARAPESPRDVLDRRYAAGQIDSATYREMRAGLEGREPDGP</sequence>